<keyword evidence="3" id="KW-1185">Reference proteome</keyword>
<dbReference type="STRING" id="29760.F6HTE4"/>
<feature type="region of interest" description="Disordered" evidence="1">
    <location>
        <begin position="273"/>
        <end position="294"/>
    </location>
</feature>
<name>F6HTE4_VITVI</name>
<dbReference type="HOGENOM" id="CLU_779398_0_0_1"/>
<feature type="compositionally biased region" description="Basic and acidic residues" evidence="1">
    <location>
        <begin position="329"/>
        <end position="345"/>
    </location>
</feature>
<feature type="region of interest" description="Disordered" evidence="1">
    <location>
        <begin position="329"/>
        <end position="356"/>
    </location>
</feature>
<dbReference type="PANTHER" id="PTHR16166">
    <property type="entry name" value="VACUOLAR PROTEIN SORTING-ASSOCIATED PROTEIN VPS13"/>
    <property type="match status" value="1"/>
</dbReference>
<evidence type="ECO:0000313" key="2">
    <source>
        <dbReference type="EMBL" id="CCB57954.1"/>
    </source>
</evidence>
<dbReference type="InterPro" id="IPR026847">
    <property type="entry name" value="VPS13"/>
</dbReference>
<dbReference type="InParanoid" id="F6HTE4"/>
<sequence>MVQFIFKLPSPSVFVPCQHDLLIDGFPVSGAWLLYKSNTLGDGLLSATLKGFTVLDDRVGTEQEFRLAIGKPESIGCNPLYSVTDDGNRYMVTASVSKDNSVQPVPTMLILDAKFSKLSTSVSLCVQRPQLLVALDFLLAIVEFFVPTVGGMLSNEEDDNSLLMVDAIILDQPIYNQPLAEMSLSPQRPFIVDNERFDHFIYDGKGGILHLQDRKGFNLSTPSTEPIIYVGNGKRLQFKNIVIKNGLYLDSCILLGANSSYSASEDDQVYLEGGDEGSQLNSNGESINRRPNQGVGVDRSTEFIIELQEFLYIYMGLYTKNEEKYINKRKDTRERRDTTKREENKRRMRGAYHKKT</sequence>
<feature type="compositionally biased region" description="Polar residues" evidence="1">
    <location>
        <begin position="278"/>
        <end position="291"/>
    </location>
</feature>
<gene>
    <name evidence="2" type="ordered locus">VIT_02s0012g00250</name>
</gene>
<accession>F6HTE4</accession>
<protein>
    <submittedName>
        <fullName evidence="2">Uncharacterized protein</fullName>
    </submittedName>
</protein>
<dbReference type="PaxDb" id="29760-VIT_02s0012g00250.t01"/>
<dbReference type="OrthoDB" id="428159at2759"/>
<feature type="compositionally biased region" description="Basic residues" evidence="1">
    <location>
        <begin position="346"/>
        <end position="356"/>
    </location>
</feature>
<dbReference type="PANTHER" id="PTHR16166:SF137">
    <property type="entry name" value="PLECKSTRIN HOMOLOGY (PH) DOMAIN-CONTAINING PROTEIN"/>
    <property type="match status" value="1"/>
</dbReference>
<dbReference type="EMBL" id="FN596247">
    <property type="protein sequence ID" value="CCB57954.1"/>
    <property type="molecule type" value="Genomic_DNA"/>
</dbReference>
<dbReference type="eggNOG" id="KOG1809">
    <property type="taxonomic scope" value="Eukaryota"/>
</dbReference>
<evidence type="ECO:0000256" key="1">
    <source>
        <dbReference type="SAM" id="MobiDB-lite"/>
    </source>
</evidence>
<proteinExistence type="predicted"/>
<dbReference type="Proteomes" id="UP000009183">
    <property type="component" value="Chromosome 2"/>
</dbReference>
<organism evidence="2 3">
    <name type="scientific">Vitis vinifera</name>
    <name type="common">Grape</name>
    <dbReference type="NCBI Taxonomy" id="29760"/>
    <lineage>
        <taxon>Eukaryota</taxon>
        <taxon>Viridiplantae</taxon>
        <taxon>Streptophyta</taxon>
        <taxon>Embryophyta</taxon>
        <taxon>Tracheophyta</taxon>
        <taxon>Spermatophyta</taxon>
        <taxon>Magnoliopsida</taxon>
        <taxon>eudicotyledons</taxon>
        <taxon>Gunneridae</taxon>
        <taxon>Pentapetalae</taxon>
        <taxon>rosids</taxon>
        <taxon>Vitales</taxon>
        <taxon>Vitaceae</taxon>
        <taxon>Viteae</taxon>
        <taxon>Vitis</taxon>
    </lineage>
</organism>
<dbReference type="AlphaFoldDB" id="F6HTE4"/>
<evidence type="ECO:0000313" key="3">
    <source>
        <dbReference type="Proteomes" id="UP000009183"/>
    </source>
</evidence>
<reference evidence="3" key="1">
    <citation type="journal article" date="2007" name="Nature">
        <title>The grapevine genome sequence suggests ancestral hexaploidization in major angiosperm phyla.</title>
        <authorList>
            <consortium name="The French-Italian Public Consortium for Grapevine Genome Characterization."/>
            <person name="Jaillon O."/>
            <person name="Aury J.-M."/>
            <person name="Noel B."/>
            <person name="Policriti A."/>
            <person name="Clepet C."/>
            <person name="Casagrande A."/>
            <person name="Choisne N."/>
            <person name="Aubourg S."/>
            <person name="Vitulo N."/>
            <person name="Jubin C."/>
            <person name="Vezzi A."/>
            <person name="Legeai F."/>
            <person name="Hugueney P."/>
            <person name="Dasilva C."/>
            <person name="Horner D."/>
            <person name="Mica E."/>
            <person name="Jublot D."/>
            <person name="Poulain J."/>
            <person name="Bruyere C."/>
            <person name="Billault A."/>
            <person name="Segurens B."/>
            <person name="Gouyvenoux M."/>
            <person name="Ugarte E."/>
            <person name="Cattonaro F."/>
            <person name="Anthouard V."/>
            <person name="Vico V."/>
            <person name="Del Fabbro C."/>
            <person name="Alaux M."/>
            <person name="Di Gaspero G."/>
            <person name="Dumas V."/>
            <person name="Felice N."/>
            <person name="Paillard S."/>
            <person name="Juman I."/>
            <person name="Moroldo M."/>
            <person name="Scalabrin S."/>
            <person name="Canaguier A."/>
            <person name="Le Clainche I."/>
            <person name="Malacrida G."/>
            <person name="Durand E."/>
            <person name="Pesole G."/>
            <person name="Laucou V."/>
            <person name="Chatelet P."/>
            <person name="Merdinoglu D."/>
            <person name="Delledonne M."/>
            <person name="Pezzotti M."/>
            <person name="Lecharny A."/>
            <person name="Scarpelli C."/>
            <person name="Artiguenave F."/>
            <person name="Pe M.E."/>
            <person name="Valle G."/>
            <person name="Morgante M."/>
            <person name="Caboche M."/>
            <person name="Adam-Blondon A.-F."/>
            <person name="Weissenbach J."/>
            <person name="Quetier F."/>
            <person name="Wincker P."/>
        </authorList>
    </citation>
    <scope>NUCLEOTIDE SEQUENCE [LARGE SCALE GENOMIC DNA]</scope>
    <source>
        <strain evidence="3">cv. Pinot noir / PN40024</strain>
    </source>
</reference>